<accession>A0ABD5EPN7</accession>
<keyword evidence="1" id="KW-0812">Transmembrane</keyword>
<evidence type="ECO:0000313" key="3">
    <source>
        <dbReference type="Proteomes" id="UP001183535"/>
    </source>
</evidence>
<evidence type="ECO:0008006" key="4">
    <source>
        <dbReference type="Google" id="ProtNLM"/>
    </source>
</evidence>
<keyword evidence="1" id="KW-1133">Transmembrane helix</keyword>
<gene>
    <name evidence="2" type="ORF">RM877_18435</name>
</gene>
<name>A0ABD5EPN7_9ACTN</name>
<proteinExistence type="predicted"/>
<dbReference type="EMBL" id="JAVRES010000008">
    <property type="protein sequence ID" value="MDT0436667.1"/>
    <property type="molecule type" value="Genomic_DNA"/>
</dbReference>
<comment type="caution">
    <text evidence="2">The sequence shown here is derived from an EMBL/GenBank/DDBJ whole genome shotgun (WGS) entry which is preliminary data.</text>
</comment>
<evidence type="ECO:0000313" key="2">
    <source>
        <dbReference type="EMBL" id="MDT0436667.1"/>
    </source>
</evidence>
<dbReference type="RefSeq" id="WP_093835545.1">
    <property type="nucleotide sequence ID" value="NZ_JAVRES010000008.1"/>
</dbReference>
<feature type="transmembrane region" description="Helical" evidence="1">
    <location>
        <begin position="20"/>
        <end position="39"/>
    </location>
</feature>
<keyword evidence="1" id="KW-0472">Membrane</keyword>
<reference evidence="3" key="1">
    <citation type="submission" date="2023-07" db="EMBL/GenBank/DDBJ databases">
        <title>30 novel species of actinomycetes from the DSMZ collection.</title>
        <authorList>
            <person name="Nouioui I."/>
        </authorList>
    </citation>
    <scope>NUCLEOTIDE SEQUENCE [LARGE SCALE GENOMIC DNA]</scope>
    <source>
        <strain evidence="3">DSM 41981</strain>
    </source>
</reference>
<organism evidence="2 3">
    <name type="scientific">Streptomyces doudnae</name>
    <dbReference type="NCBI Taxonomy" id="3075536"/>
    <lineage>
        <taxon>Bacteria</taxon>
        <taxon>Bacillati</taxon>
        <taxon>Actinomycetota</taxon>
        <taxon>Actinomycetes</taxon>
        <taxon>Kitasatosporales</taxon>
        <taxon>Streptomycetaceae</taxon>
        <taxon>Streptomyces</taxon>
    </lineage>
</organism>
<evidence type="ECO:0000256" key="1">
    <source>
        <dbReference type="SAM" id="Phobius"/>
    </source>
</evidence>
<protein>
    <recommendedName>
        <fullName evidence="4">DUF2530 domain-containing protein</fullName>
    </recommendedName>
</protein>
<feature type="transmembrane region" description="Helical" evidence="1">
    <location>
        <begin position="45"/>
        <end position="63"/>
    </location>
</feature>
<sequence length="70" mass="7521">MTKSTAQQTGHPADRVDLPLVLLWSLVVISGTVNFVASFDGGSLWVQSVCGVVTAAGLTGLVLRRVRRRR</sequence>
<keyword evidence="3" id="KW-1185">Reference proteome</keyword>
<dbReference type="Proteomes" id="UP001183535">
    <property type="component" value="Unassembled WGS sequence"/>
</dbReference>
<dbReference type="AlphaFoldDB" id="A0ABD5EPN7"/>